<dbReference type="InterPro" id="IPR000843">
    <property type="entry name" value="HTH_LacI"/>
</dbReference>
<keyword evidence="2 5" id="KW-0238">DNA-binding</keyword>
<dbReference type="Pfam" id="PF13377">
    <property type="entry name" value="Peripla_BP_3"/>
    <property type="match status" value="1"/>
</dbReference>
<dbReference type="RefSeq" id="WP_262400297.1">
    <property type="nucleotide sequence ID" value="NZ_JACRTB010000015.1"/>
</dbReference>
<dbReference type="EMBL" id="JACRTB010000015">
    <property type="protein sequence ID" value="MBC8576794.1"/>
    <property type="molecule type" value="Genomic_DNA"/>
</dbReference>
<dbReference type="GO" id="GO:0003677">
    <property type="term" value="F:DNA binding"/>
    <property type="evidence" value="ECO:0007669"/>
    <property type="project" value="UniProtKB-KW"/>
</dbReference>
<name>A0ABR7NKF4_9FIRM</name>
<evidence type="ECO:0000259" key="4">
    <source>
        <dbReference type="PROSITE" id="PS50932"/>
    </source>
</evidence>
<protein>
    <submittedName>
        <fullName evidence="5">LacI family DNA-binding transcriptional regulator</fullName>
    </submittedName>
</protein>
<evidence type="ECO:0000313" key="6">
    <source>
        <dbReference type="Proteomes" id="UP000658131"/>
    </source>
</evidence>
<dbReference type="CDD" id="cd01392">
    <property type="entry name" value="HTH_LacI"/>
    <property type="match status" value="1"/>
</dbReference>
<dbReference type="Gene3D" id="1.10.260.40">
    <property type="entry name" value="lambda repressor-like DNA-binding domains"/>
    <property type="match status" value="1"/>
</dbReference>
<evidence type="ECO:0000256" key="2">
    <source>
        <dbReference type="ARBA" id="ARBA00023125"/>
    </source>
</evidence>
<dbReference type="SMART" id="SM00354">
    <property type="entry name" value="HTH_LACI"/>
    <property type="match status" value="1"/>
</dbReference>
<dbReference type="PANTHER" id="PTHR30146">
    <property type="entry name" value="LACI-RELATED TRANSCRIPTIONAL REPRESSOR"/>
    <property type="match status" value="1"/>
</dbReference>
<dbReference type="Gene3D" id="3.40.50.2300">
    <property type="match status" value="2"/>
</dbReference>
<accession>A0ABR7NKF4</accession>
<sequence length="343" mass="38893">MPEESKIRCATRADVAKRAGVSVTVVSYVLNNNRYVEKEKRARVLQAARELHYTPNNIARALKGKSSHHIIFIVDNTTNERFGRLVGEMDRFAYEKGSMVSLCANRNNPEFIRQVIARRFDGVIISSISFPDAYIREFVDAGIPVVLLQSREYPQLEGVAKIGTGLYHGAQECVRYFYNQGRRHILYIDRISKRNHFSDMSDNRYRGFIRGMEACGLESEGRMITGCTTEEEVQRRLADYMQSHPVDAILGRNDRMACVAMKQVLHSGRRVPEDVGIIGYDDSSVCKLVTPSLTSMKMQEEKIAQAAVEMLYEMQTGSEVPETRKFSAQMVVRRSTDPSAAEE</sequence>
<evidence type="ECO:0000313" key="5">
    <source>
        <dbReference type="EMBL" id="MBC8576794.1"/>
    </source>
</evidence>
<dbReference type="Pfam" id="PF00356">
    <property type="entry name" value="LacI"/>
    <property type="match status" value="1"/>
</dbReference>
<organism evidence="5 6">
    <name type="scientific">Yanshouia hominis</name>
    <dbReference type="NCBI Taxonomy" id="2763673"/>
    <lineage>
        <taxon>Bacteria</taxon>
        <taxon>Bacillati</taxon>
        <taxon>Bacillota</taxon>
        <taxon>Clostridia</taxon>
        <taxon>Eubacteriales</taxon>
        <taxon>Oscillospiraceae</taxon>
        <taxon>Yanshouia</taxon>
    </lineage>
</organism>
<dbReference type="InterPro" id="IPR028082">
    <property type="entry name" value="Peripla_BP_I"/>
</dbReference>
<reference evidence="5 6" key="1">
    <citation type="submission" date="2020-08" db="EMBL/GenBank/DDBJ databases">
        <title>Genome public.</title>
        <authorList>
            <person name="Liu C."/>
            <person name="Sun Q."/>
        </authorList>
    </citation>
    <scope>NUCLEOTIDE SEQUENCE [LARGE SCALE GENOMIC DNA]</scope>
    <source>
        <strain evidence="5 6">BX1</strain>
    </source>
</reference>
<feature type="domain" description="HTH lacI-type" evidence="4">
    <location>
        <begin position="10"/>
        <end position="64"/>
    </location>
</feature>
<dbReference type="SUPFAM" id="SSF47413">
    <property type="entry name" value="lambda repressor-like DNA-binding domains"/>
    <property type="match status" value="1"/>
</dbReference>
<keyword evidence="6" id="KW-1185">Reference proteome</keyword>
<proteinExistence type="predicted"/>
<dbReference type="InterPro" id="IPR046335">
    <property type="entry name" value="LacI/GalR-like_sensor"/>
</dbReference>
<dbReference type="PROSITE" id="PS50932">
    <property type="entry name" value="HTH_LACI_2"/>
    <property type="match status" value="1"/>
</dbReference>
<evidence type="ECO:0000256" key="3">
    <source>
        <dbReference type="ARBA" id="ARBA00023163"/>
    </source>
</evidence>
<evidence type="ECO:0000256" key="1">
    <source>
        <dbReference type="ARBA" id="ARBA00023015"/>
    </source>
</evidence>
<keyword evidence="3" id="KW-0804">Transcription</keyword>
<dbReference type="PANTHER" id="PTHR30146:SF109">
    <property type="entry name" value="HTH-TYPE TRANSCRIPTIONAL REGULATOR GALS"/>
    <property type="match status" value="1"/>
</dbReference>
<dbReference type="InterPro" id="IPR010982">
    <property type="entry name" value="Lambda_DNA-bd_dom_sf"/>
</dbReference>
<dbReference type="SUPFAM" id="SSF53822">
    <property type="entry name" value="Periplasmic binding protein-like I"/>
    <property type="match status" value="1"/>
</dbReference>
<dbReference type="CDD" id="cd06267">
    <property type="entry name" value="PBP1_LacI_sugar_binding-like"/>
    <property type="match status" value="1"/>
</dbReference>
<dbReference type="Proteomes" id="UP000658131">
    <property type="component" value="Unassembled WGS sequence"/>
</dbReference>
<keyword evidence="1" id="KW-0805">Transcription regulation</keyword>
<gene>
    <name evidence="5" type="ORF">H8717_10325</name>
</gene>
<comment type="caution">
    <text evidence="5">The sequence shown here is derived from an EMBL/GenBank/DDBJ whole genome shotgun (WGS) entry which is preliminary data.</text>
</comment>